<keyword evidence="8" id="KW-1185">Reference proteome</keyword>
<protein>
    <submittedName>
        <fullName evidence="7">DNA-binding MarR family transcriptional regulator</fullName>
    </submittedName>
</protein>
<reference evidence="7 8" key="1">
    <citation type="submission" date="2019-06" db="EMBL/GenBank/DDBJ databases">
        <title>Sequencing the genomes of 1000 actinobacteria strains.</title>
        <authorList>
            <person name="Klenk H.-P."/>
        </authorList>
    </citation>
    <scope>NUCLEOTIDE SEQUENCE [LARGE SCALE GENOMIC DNA]</scope>
    <source>
        <strain evidence="7 8">DSM 45511</strain>
    </source>
</reference>
<dbReference type="Gene3D" id="1.10.10.10">
    <property type="entry name" value="Winged helix-like DNA-binding domain superfamily/Winged helix DNA-binding domain"/>
    <property type="match status" value="1"/>
</dbReference>
<evidence type="ECO:0000256" key="2">
    <source>
        <dbReference type="ARBA" id="ARBA00022490"/>
    </source>
</evidence>
<dbReference type="EMBL" id="VFPH01000001">
    <property type="protein sequence ID" value="TQM43521.1"/>
    <property type="molecule type" value="Genomic_DNA"/>
</dbReference>
<dbReference type="SMART" id="SM00347">
    <property type="entry name" value="HTH_MARR"/>
    <property type="match status" value="1"/>
</dbReference>
<dbReference type="PROSITE" id="PS50995">
    <property type="entry name" value="HTH_MARR_2"/>
    <property type="match status" value="1"/>
</dbReference>
<dbReference type="PANTHER" id="PTHR33164:SF5">
    <property type="entry name" value="ORGANIC HYDROPEROXIDE RESISTANCE TRANSCRIPTIONAL REGULATOR"/>
    <property type="match status" value="1"/>
</dbReference>
<dbReference type="PANTHER" id="PTHR33164">
    <property type="entry name" value="TRANSCRIPTIONAL REGULATOR, MARR FAMILY"/>
    <property type="match status" value="1"/>
</dbReference>
<dbReference type="InterPro" id="IPR055166">
    <property type="entry name" value="Transc_reg_Sar_Rot_HTH"/>
</dbReference>
<name>A0A543GBR1_9PSEU</name>
<proteinExistence type="predicted"/>
<evidence type="ECO:0000313" key="7">
    <source>
        <dbReference type="EMBL" id="TQM43521.1"/>
    </source>
</evidence>
<dbReference type="RefSeq" id="WP_246121595.1">
    <property type="nucleotide sequence ID" value="NZ_VFPH01000001.1"/>
</dbReference>
<organism evidence="7 8">
    <name type="scientific">Pseudonocardia cypriaca</name>
    <dbReference type="NCBI Taxonomy" id="882449"/>
    <lineage>
        <taxon>Bacteria</taxon>
        <taxon>Bacillati</taxon>
        <taxon>Actinomycetota</taxon>
        <taxon>Actinomycetes</taxon>
        <taxon>Pseudonocardiales</taxon>
        <taxon>Pseudonocardiaceae</taxon>
        <taxon>Pseudonocardia</taxon>
    </lineage>
</organism>
<dbReference type="AlphaFoldDB" id="A0A543GBR1"/>
<comment type="caution">
    <text evidence="7">The sequence shown here is derived from an EMBL/GenBank/DDBJ whole genome shotgun (WGS) entry which is preliminary data.</text>
</comment>
<dbReference type="GO" id="GO:0005737">
    <property type="term" value="C:cytoplasm"/>
    <property type="evidence" value="ECO:0007669"/>
    <property type="project" value="UniProtKB-SubCell"/>
</dbReference>
<dbReference type="InterPro" id="IPR039422">
    <property type="entry name" value="MarR/SlyA-like"/>
</dbReference>
<keyword evidence="5" id="KW-0804">Transcription</keyword>
<dbReference type="GO" id="GO:0006950">
    <property type="term" value="P:response to stress"/>
    <property type="evidence" value="ECO:0007669"/>
    <property type="project" value="TreeGrafter"/>
</dbReference>
<comment type="subcellular location">
    <subcellularLocation>
        <location evidence="1">Cytoplasm</location>
    </subcellularLocation>
</comment>
<keyword evidence="3" id="KW-0805">Transcription regulation</keyword>
<keyword evidence="4 7" id="KW-0238">DNA-binding</keyword>
<evidence type="ECO:0000256" key="1">
    <source>
        <dbReference type="ARBA" id="ARBA00004496"/>
    </source>
</evidence>
<dbReference type="InterPro" id="IPR036388">
    <property type="entry name" value="WH-like_DNA-bd_sf"/>
</dbReference>
<evidence type="ECO:0000313" key="8">
    <source>
        <dbReference type="Proteomes" id="UP000319818"/>
    </source>
</evidence>
<dbReference type="SUPFAM" id="SSF46785">
    <property type="entry name" value="Winged helix' DNA-binding domain"/>
    <property type="match status" value="1"/>
</dbReference>
<evidence type="ECO:0000259" key="6">
    <source>
        <dbReference type="PROSITE" id="PS50995"/>
    </source>
</evidence>
<dbReference type="GO" id="GO:0003677">
    <property type="term" value="F:DNA binding"/>
    <property type="evidence" value="ECO:0007669"/>
    <property type="project" value="UniProtKB-KW"/>
</dbReference>
<sequence length="174" mass="18885">MPAEPRRDDSHAGDLLRLDRQVCFALSVAARNVVALYRPLLEPMGLTHPQYLVMLALWERSPRSLTDLATVLSLDPGTLSPLLKRLEVAGLVSRERVRGNERTLAVGLTERGRALRAEAERIPPAVVERLGMPLADLERLHAELSAVIAATRTAVARTGDGTDQPADGLTGTAR</sequence>
<dbReference type="Proteomes" id="UP000319818">
    <property type="component" value="Unassembled WGS sequence"/>
</dbReference>
<gene>
    <name evidence="7" type="ORF">FB388_0867</name>
</gene>
<evidence type="ECO:0000256" key="3">
    <source>
        <dbReference type="ARBA" id="ARBA00023015"/>
    </source>
</evidence>
<dbReference type="GO" id="GO:0003700">
    <property type="term" value="F:DNA-binding transcription factor activity"/>
    <property type="evidence" value="ECO:0007669"/>
    <property type="project" value="InterPro"/>
</dbReference>
<dbReference type="InterPro" id="IPR036390">
    <property type="entry name" value="WH_DNA-bd_sf"/>
</dbReference>
<evidence type="ECO:0000256" key="5">
    <source>
        <dbReference type="ARBA" id="ARBA00023163"/>
    </source>
</evidence>
<dbReference type="InterPro" id="IPR000835">
    <property type="entry name" value="HTH_MarR-typ"/>
</dbReference>
<keyword evidence="2" id="KW-0963">Cytoplasm</keyword>
<feature type="domain" description="HTH marR-type" evidence="6">
    <location>
        <begin position="19"/>
        <end position="149"/>
    </location>
</feature>
<dbReference type="Pfam" id="PF22381">
    <property type="entry name" value="Staph_reg_Sar_Rot"/>
    <property type="match status" value="1"/>
</dbReference>
<dbReference type="PRINTS" id="PR00598">
    <property type="entry name" value="HTHMARR"/>
</dbReference>
<evidence type="ECO:0000256" key="4">
    <source>
        <dbReference type="ARBA" id="ARBA00023125"/>
    </source>
</evidence>
<accession>A0A543GBR1</accession>